<dbReference type="SUPFAM" id="SSF50952">
    <property type="entry name" value="Soluble quinoprotein glucose dehydrogenase"/>
    <property type="match status" value="1"/>
</dbReference>
<evidence type="ECO:0000313" key="3">
    <source>
        <dbReference type="EMBL" id="QIN81621.1"/>
    </source>
</evidence>
<dbReference type="RefSeq" id="WP_166173181.1">
    <property type="nucleotide sequence ID" value="NZ_CP045119.1"/>
</dbReference>
<dbReference type="InterPro" id="IPR011042">
    <property type="entry name" value="6-blade_b-propeller_TolB-like"/>
</dbReference>
<dbReference type="KEGG" id="rub:GBA63_02490"/>
<evidence type="ECO:0000259" key="2">
    <source>
        <dbReference type="Pfam" id="PF07995"/>
    </source>
</evidence>
<dbReference type="EMBL" id="CP045119">
    <property type="protein sequence ID" value="QIN81621.1"/>
    <property type="molecule type" value="Genomic_DNA"/>
</dbReference>
<name>A0A6G8Q567_9ACTN</name>
<organism evidence="3 4">
    <name type="scientific">Rubrobacter tropicus</name>
    <dbReference type="NCBI Taxonomy" id="2653851"/>
    <lineage>
        <taxon>Bacteria</taxon>
        <taxon>Bacillati</taxon>
        <taxon>Actinomycetota</taxon>
        <taxon>Rubrobacteria</taxon>
        <taxon>Rubrobacterales</taxon>
        <taxon>Rubrobacteraceae</taxon>
        <taxon>Rubrobacter</taxon>
    </lineage>
</organism>
<sequence length="516" mass="56067">MSTRLTIPAIRPQVLVSLVALAIAFLVLLVAAPAAFTSHLDEPPDPNESIDDPIPGHIEDGDIQVELETLAEGRGLTAPNWGTYAPGQQNTLYVVDQDGPLWAIDIRTGRKTVVLNTRPLLVPLVPGDERGFLGVAFDPDFGTNGRLYTYTSERIPNNPEGSPAVQPNHRSVIREWVVPAANRVPDPRNAPNNDDNAQGEFGVEPGATREVTSFVQPQFNHNGGAIFFGTRPEERDLLYVTSGDGGCADDQNMQLGLGGEGPCIGHGPGSEATAPNKAGNGQSLDTPLGKILRLDPTGTYPEAALPETIYAYGFRNPFRASSDRADLGGTGEIWTADVGQNHIEEVDGRVQQGGNYGWHFKEGQWLFNPFFYELRGFASDGFVYGFSPGQPADMIDPTAEYDHDEGVATIGGFVYRGQRIEELRGHYVFGDYSDGFNSANGRVMYVDESDDADIHERTPKVFNLINGHTNLFVNGFGEDANGELYALANKTGIPFEETGVVMKLVRQCAPNRDCRD</sequence>
<feature type="domain" description="Glucose/Sorbosone dehydrogenase" evidence="2">
    <location>
        <begin position="278"/>
        <end position="430"/>
    </location>
</feature>
<dbReference type="InterPro" id="IPR012938">
    <property type="entry name" value="Glc/Sorbosone_DH"/>
</dbReference>
<dbReference type="InterPro" id="IPR011041">
    <property type="entry name" value="Quinoprot_gluc/sorb_DH_b-prop"/>
</dbReference>
<feature type="region of interest" description="Disordered" evidence="1">
    <location>
        <begin position="260"/>
        <end position="287"/>
    </location>
</feature>
<dbReference type="Pfam" id="PF07995">
    <property type="entry name" value="GSDH"/>
    <property type="match status" value="1"/>
</dbReference>
<protein>
    <submittedName>
        <fullName evidence="3">CHRD domain-containing protein</fullName>
    </submittedName>
</protein>
<dbReference type="AlphaFoldDB" id="A0A6G8Q567"/>
<accession>A0A6G8Q567</accession>
<keyword evidence="4" id="KW-1185">Reference proteome</keyword>
<dbReference type="Proteomes" id="UP000501452">
    <property type="component" value="Chromosome"/>
</dbReference>
<dbReference type="PANTHER" id="PTHR19328">
    <property type="entry name" value="HEDGEHOG-INTERACTING PROTEIN"/>
    <property type="match status" value="1"/>
</dbReference>
<proteinExistence type="predicted"/>
<reference evidence="3 4" key="1">
    <citation type="submission" date="2019-10" db="EMBL/GenBank/DDBJ databases">
        <title>Rubrobacter sp nov SCSIO 52090 isolated from a deep-sea sediment in the South China Sea.</title>
        <authorList>
            <person name="Chen R.W."/>
        </authorList>
    </citation>
    <scope>NUCLEOTIDE SEQUENCE [LARGE SCALE GENOMIC DNA]</scope>
    <source>
        <strain evidence="3 4">SCSIO 52909</strain>
    </source>
</reference>
<evidence type="ECO:0000313" key="4">
    <source>
        <dbReference type="Proteomes" id="UP000501452"/>
    </source>
</evidence>
<evidence type="ECO:0000256" key="1">
    <source>
        <dbReference type="SAM" id="MobiDB-lite"/>
    </source>
</evidence>
<gene>
    <name evidence="3" type="ORF">GBA63_02490</name>
</gene>
<dbReference type="Gene3D" id="2.120.10.30">
    <property type="entry name" value="TolB, C-terminal domain"/>
    <property type="match status" value="1"/>
</dbReference>
<dbReference type="PANTHER" id="PTHR19328:SF75">
    <property type="entry name" value="ALDOSE SUGAR DEHYDROGENASE YLII"/>
    <property type="match status" value="1"/>
</dbReference>